<dbReference type="OrthoDB" id="9806513at2"/>
<proteinExistence type="predicted"/>
<dbReference type="AlphaFoldDB" id="A0A0R2F1E6"/>
<accession>A0A0R2F1E6</accession>
<dbReference type="RefSeq" id="WP_054737277.1">
    <property type="nucleotide sequence ID" value="NZ_AYZM01000096.1"/>
</dbReference>
<dbReference type="GO" id="GO:0006355">
    <property type="term" value="P:regulation of DNA-templated transcription"/>
    <property type="evidence" value="ECO:0007669"/>
    <property type="project" value="InterPro"/>
</dbReference>
<reference evidence="2 3" key="1">
    <citation type="journal article" date="2015" name="Genome Announc.">
        <title>Expanding the biotechnology potential of lactobacilli through comparative genomics of 213 strains and associated genera.</title>
        <authorList>
            <person name="Sun Z."/>
            <person name="Harris H.M."/>
            <person name="McCann A."/>
            <person name="Guo C."/>
            <person name="Argimon S."/>
            <person name="Zhang W."/>
            <person name="Yang X."/>
            <person name="Jeffery I.B."/>
            <person name="Cooney J.C."/>
            <person name="Kagawa T.F."/>
            <person name="Liu W."/>
            <person name="Song Y."/>
            <person name="Salvetti E."/>
            <person name="Wrobel A."/>
            <person name="Rasinkangas P."/>
            <person name="Parkhill J."/>
            <person name="Rea M.C."/>
            <person name="O'Sullivan O."/>
            <person name="Ritari J."/>
            <person name="Douillard F.P."/>
            <person name="Paul Ross R."/>
            <person name="Yang R."/>
            <person name="Briner A.E."/>
            <person name="Felis G.E."/>
            <person name="de Vos W.M."/>
            <person name="Barrangou R."/>
            <person name="Klaenhammer T.R."/>
            <person name="Caufield P.W."/>
            <person name="Cui Y."/>
            <person name="Zhang H."/>
            <person name="O'Toole P.W."/>
        </authorList>
    </citation>
    <scope>NUCLEOTIDE SEQUENCE [LARGE SCALE GENOMIC DNA]</scope>
    <source>
        <strain evidence="2 3">DSM 23365</strain>
    </source>
</reference>
<dbReference type="Pfam" id="PF13411">
    <property type="entry name" value="MerR_1"/>
    <property type="match status" value="1"/>
</dbReference>
<dbReference type="PATRIC" id="fig|1423804.4.peg.860"/>
<gene>
    <name evidence="2" type="ORF">FD14_GL000801</name>
</gene>
<keyword evidence="3" id="KW-1185">Reference proteome</keyword>
<dbReference type="EMBL" id="AYZM01000096">
    <property type="protein sequence ID" value="KRN22385.1"/>
    <property type="molecule type" value="Genomic_DNA"/>
</dbReference>
<organism evidence="2 3">
    <name type="scientific">Secundilactobacillus similis DSM 23365 = JCM 2765</name>
    <dbReference type="NCBI Taxonomy" id="1423804"/>
    <lineage>
        <taxon>Bacteria</taxon>
        <taxon>Bacillati</taxon>
        <taxon>Bacillota</taxon>
        <taxon>Bacilli</taxon>
        <taxon>Lactobacillales</taxon>
        <taxon>Lactobacillaceae</taxon>
        <taxon>Secundilactobacillus</taxon>
    </lineage>
</organism>
<dbReference type="GO" id="GO:0003677">
    <property type="term" value="F:DNA binding"/>
    <property type="evidence" value="ECO:0007669"/>
    <property type="project" value="InterPro"/>
</dbReference>
<dbReference type="SUPFAM" id="SSF46955">
    <property type="entry name" value="Putative DNA-binding domain"/>
    <property type="match status" value="1"/>
</dbReference>
<evidence type="ECO:0000259" key="1">
    <source>
        <dbReference type="PROSITE" id="PS50937"/>
    </source>
</evidence>
<comment type="caution">
    <text evidence="2">The sequence shown here is derived from an EMBL/GenBank/DDBJ whole genome shotgun (WGS) entry which is preliminary data.</text>
</comment>
<name>A0A0R2F1E6_9LACO</name>
<dbReference type="SMART" id="SM00422">
    <property type="entry name" value="HTH_MERR"/>
    <property type="match status" value="1"/>
</dbReference>
<evidence type="ECO:0000313" key="2">
    <source>
        <dbReference type="EMBL" id="KRN22385.1"/>
    </source>
</evidence>
<dbReference type="Proteomes" id="UP000051442">
    <property type="component" value="Unassembled WGS sequence"/>
</dbReference>
<evidence type="ECO:0000313" key="3">
    <source>
        <dbReference type="Proteomes" id="UP000051442"/>
    </source>
</evidence>
<feature type="domain" description="HTH merR-type" evidence="1">
    <location>
        <begin position="19"/>
        <end position="87"/>
    </location>
</feature>
<dbReference type="PRINTS" id="PR00040">
    <property type="entry name" value="HTHMERR"/>
</dbReference>
<dbReference type="STRING" id="1423804.FD14_GL000801"/>
<dbReference type="Gene3D" id="1.10.1660.10">
    <property type="match status" value="1"/>
</dbReference>
<protein>
    <submittedName>
        <fullName evidence="2">Regulatory protein MerR</fullName>
    </submittedName>
</protein>
<sequence>MSSEFHDELAFISRNVEWHLGIGDVAAATGVSQSQLRYWEQKGYITSVKENGQNRKYNYATLIKVFVIKHNMEQGFTLAAAVKKADQRKEAIDVIKHAIVDRFQGIDQIDGYPAVNLGYLNENQNEVLYAVVKEDHTDLKLIPRDQ</sequence>
<dbReference type="InterPro" id="IPR009061">
    <property type="entry name" value="DNA-bd_dom_put_sf"/>
</dbReference>
<dbReference type="PROSITE" id="PS50937">
    <property type="entry name" value="HTH_MERR_2"/>
    <property type="match status" value="1"/>
</dbReference>
<dbReference type="CDD" id="cd01105">
    <property type="entry name" value="HTH_GlnR-like"/>
    <property type="match status" value="1"/>
</dbReference>
<dbReference type="InterPro" id="IPR000551">
    <property type="entry name" value="MerR-type_HTH_dom"/>
</dbReference>